<feature type="domain" description="Gamma tubulin complex component protein N-terminal" evidence="7">
    <location>
        <begin position="225"/>
        <end position="641"/>
    </location>
</feature>
<evidence type="ECO:0000259" key="7">
    <source>
        <dbReference type="Pfam" id="PF17681"/>
    </source>
</evidence>
<dbReference type="Pfam" id="PF04130">
    <property type="entry name" value="GCP_C_terminal"/>
    <property type="match status" value="1"/>
</dbReference>
<protein>
    <recommendedName>
        <fullName evidence="5">Spindle pole body component</fullName>
    </recommendedName>
</protein>
<dbReference type="GO" id="GO:0051321">
    <property type="term" value="P:meiotic cell cycle"/>
    <property type="evidence" value="ECO:0007669"/>
    <property type="project" value="TreeGrafter"/>
</dbReference>
<dbReference type="GO" id="GO:0000922">
    <property type="term" value="C:spindle pole"/>
    <property type="evidence" value="ECO:0007669"/>
    <property type="project" value="InterPro"/>
</dbReference>
<evidence type="ECO:0000313" key="8">
    <source>
        <dbReference type="EMBL" id="RHZ52028.1"/>
    </source>
</evidence>
<dbReference type="GO" id="GO:0007020">
    <property type="term" value="P:microtubule nucleation"/>
    <property type="evidence" value="ECO:0007669"/>
    <property type="project" value="InterPro"/>
</dbReference>
<dbReference type="EMBL" id="NKHU02000140">
    <property type="protein sequence ID" value="RHZ52028.1"/>
    <property type="molecule type" value="Genomic_DNA"/>
</dbReference>
<evidence type="ECO:0000256" key="3">
    <source>
        <dbReference type="ARBA" id="ARBA00022701"/>
    </source>
</evidence>
<dbReference type="GO" id="GO:0031122">
    <property type="term" value="P:cytoplasmic microtubule organization"/>
    <property type="evidence" value="ECO:0007669"/>
    <property type="project" value="TreeGrafter"/>
</dbReference>
<dbReference type="Gene3D" id="1.20.120.1900">
    <property type="entry name" value="Gamma-tubulin complex, C-terminal domain"/>
    <property type="match status" value="1"/>
</dbReference>
<dbReference type="GO" id="GO:0005874">
    <property type="term" value="C:microtubule"/>
    <property type="evidence" value="ECO:0007669"/>
    <property type="project" value="UniProtKB-KW"/>
</dbReference>
<dbReference type="InterPro" id="IPR040457">
    <property type="entry name" value="GCP_C"/>
</dbReference>
<reference evidence="8" key="1">
    <citation type="submission" date="2018-08" db="EMBL/GenBank/DDBJ databases">
        <title>Draft genome sequence of azole-resistant Aspergillus thermomutatus (Neosartorya pseudofischeri) strain HMR AF 39, isolated from a human nasal aspirate.</title>
        <authorList>
            <person name="Parent-Michaud M."/>
            <person name="Dufresne P.J."/>
            <person name="Fournier E."/>
            <person name="Martineau C."/>
            <person name="Moreira S."/>
            <person name="Perkins V."/>
            <person name="De Repentigny L."/>
            <person name="Dufresne S.F."/>
        </authorList>
    </citation>
    <scope>NUCLEOTIDE SEQUENCE [LARGE SCALE GENOMIC DNA]</scope>
    <source>
        <strain evidence="8">HMR AF 39</strain>
    </source>
</reference>
<dbReference type="GeneID" id="38124068"/>
<dbReference type="OrthoDB" id="775571at2759"/>
<dbReference type="RefSeq" id="XP_026613174.1">
    <property type="nucleotide sequence ID" value="XM_026755713.1"/>
</dbReference>
<dbReference type="GO" id="GO:0005816">
    <property type="term" value="C:spindle pole body"/>
    <property type="evidence" value="ECO:0007669"/>
    <property type="project" value="UniProtKB-ARBA"/>
</dbReference>
<keyword evidence="3 5" id="KW-0493">Microtubule</keyword>
<dbReference type="Pfam" id="PF17681">
    <property type="entry name" value="GCP_N_terminal"/>
    <property type="match status" value="1"/>
</dbReference>
<accession>A0A397GQS8</accession>
<dbReference type="GO" id="GO:0051011">
    <property type="term" value="F:microtubule minus-end binding"/>
    <property type="evidence" value="ECO:0007669"/>
    <property type="project" value="TreeGrafter"/>
</dbReference>
<name>A0A397GQS8_ASPTH</name>
<evidence type="ECO:0000256" key="5">
    <source>
        <dbReference type="RuleBase" id="RU363050"/>
    </source>
</evidence>
<proteinExistence type="inferred from homology"/>
<keyword evidence="9" id="KW-1185">Reference proteome</keyword>
<dbReference type="FunFam" id="1.20.120.1900:FF:000013">
    <property type="entry name" value="Spindle pole body component"/>
    <property type="match status" value="1"/>
</dbReference>
<evidence type="ECO:0000256" key="2">
    <source>
        <dbReference type="ARBA" id="ARBA00022490"/>
    </source>
</evidence>
<feature type="domain" description="Gamma tubulin complex component C-terminal" evidence="6">
    <location>
        <begin position="644"/>
        <end position="1002"/>
    </location>
</feature>
<keyword evidence="2 5" id="KW-0963">Cytoplasm</keyword>
<comment type="subcellular location">
    <subcellularLocation>
        <location evidence="5">Cytoplasm</location>
        <location evidence="5">Cytoskeleton</location>
        <location evidence="5">Microtubule organizing center</location>
    </subcellularLocation>
</comment>
<dbReference type="InterPro" id="IPR007259">
    <property type="entry name" value="GCP"/>
</dbReference>
<dbReference type="STRING" id="41047.A0A397GQS8"/>
<gene>
    <name evidence="8" type="ORF">CDV56_102094</name>
</gene>
<dbReference type="InterPro" id="IPR041470">
    <property type="entry name" value="GCP_N"/>
</dbReference>
<dbReference type="GO" id="GO:0000930">
    <property type="term" value="C:gamma-tubulin complex"/>
    <property type="evidence" value="ECO:0007669"/>
    <property type="project" value="TreeGrafter"/>
</dbReference>
<dbReference type="PANTHER" id="PTHR19302:SF70">
    <property type="entry name" value="GAMMA-TUBULIN COMPLEX COMPONENT 6"/>
    <property type="match status" value="1"/>
</dbReference>
<evidence type="ECO:0000256" key="1">
    <source>
        <dbReference type="ARBA" id="ARBA00010337"/>
    </source>
</evidence>
<comment type="similarity">
    <text evidence="1 5">Belongs to the TUBGCP family.</text>
</comment>
<dbReference type="GO" id="GO:0051225">
    <property type="term" value="P:spindle assembly"/>
    <property type="evidence" value="ECO:0007669"/>
    <property type="project" value="TreeGrafter"/>
</dbReference>
<dbReference type="InterPro" id="IPR042241">
    <property type="entry name" value="GCP_C_sf"/>
</dbReference>
<dbReference type="AlphaFoldDB" id="A0A397GQS8"/>
<evidence type="ECO:0000259" key="6">
    <source>
        <dbReference type="Pfam" id="PF04130"/>
    </source>
</evidence>
<keyword evidence="4 5" id="KW-0206">Cytoskeleton</keyword>
<organism evidence="8 9">
    <name type="scientific">Aspergillus thermomutatus</name>
    <name type="common">Neosartorya pseudofischeri</name>
    <dbReference type="NCBI Taxonomy" id="41047"/>
    <lineage>
        <taxon>Eukaryota</taxon>
        <taxon>Fungi</taxon>
        <taxon>Dikarya</taxon>
        <taxon>Ascomycota</taxon>
        <taxon>Pezizomycotina</taxon>
        <taxon>Eurotiomycetes</taxon>
        <taxon>Eurotiomycetidae</taxon>
        <taxon>Eurotiales</taxon>
        <taxon>Aspergillaceae</taxon>
        <taxon>Aspergillus</taxon>
        <taxon>Aspergillus subgen. Fumigati</taxon>
    </lineage>
</organism>
<dbReference type="Proteomes" id="UP000215305">
    <property type="component" value="Unassembled WGS sequence"/>
</dbReference>
<evidence type="ECO:0000313" key="9">
    <source>
        <dbReference type="Proteomes" id="UP000215305"/>
    </source>
</evidence>
<evidence type="ECO:0000256" key="4">
    <source>
        <dbReference type="ARBA" id="ARBA00023212"/>
    </source>
</evidence>
<dbReference type="GO" id="GO:0043015">
    <property type="term" value="F:gamma-tubulin binding"/>
    <property type="evidence" value="ECO:0007669"/>
    <property type="project" value="InterPro"/>
</dbReference>
<comment type="caution">
    <text evidence="8">The sequence shown here is derived from an EMBL/GenBank/DDBJ whole genome shotgun (WGS) entry which is preliminary data.</text>
</comment>
<dbReference type="GO" id="GO:0000278">
    <property type="term" value="P:mitotic cell cycle"/>
    <property type="evidence" value="ECO:0007669"/>
    <property type="project" value="TreeGrafter"/>
</dbReference>
<dbReference type="PANTHER" id="PTHR19302">
    <property type="entry name" value="GAMMA TUBULIN COMPLEX PROTEIN"/>
    <property type="match status" value="1"/>
</dbReference>
<dbReference type="VEuPathDB" id="FungiDB:CDV56_102094"/>
<sequence>MTMRGTASCALECLTNGGPSVGWGQELERFKLSIIYAGNGTAWMTMDQGEYDTDPFSSDSLWRLSNFTLDSLQPSDLFQWSENLPDLSERLFKSTLNLRAEDADPLPQLDNLKGHNFFLFDQPVESITDAFSDTQVDENFSHQDDDIFEAESDSIWTLESLENATIPEIALKSWERYHDRSSLEPTSAYFSESGAKGFDAALARQYSENGSKDAGCVARNDVFFHALFRLGLGWSSMFFRYNKQRKRFERVSDNIRVSGVSLPVVNGLTENILRCGTAMYNIRDFARRTRIKPKEFSARSAFASAAAVIIYTLEKQLINYSREISSLVQIMTLFQRCGELVGALSNMVEAVQKAASDAHVISAVIEKAAHFSQAFGSMENLFHELVARVIAPWLHYVEAWVGLRTETPALVEMAAKSEGFVAVERYEGRAGSKIAKTATLQYRYQPEQMPTFIPAEQSEWIFETGRSLRLLRRYHPQHPIARDAILRNDGPNLRCAGSWSDIERIQKKAQQYEAELRSEILRYSRGQNSGQVRNDKGLAEEGMQESGSAGDDQAIFGAFEIFDIDDSKHTTGLLANDSSLKNDELGPLFDTSTLERSQPVHPHKSDFGPEMISAVYLSLVPLLSSQALLVDYSCLHLLFKEHKLRYHLTLQWRFQLLGDGFFASRLSHSLFDPEMESGERRSGVVRSGVHTGLRLGNRDTWPPASSELRLVLIGLLSDCNMDERLDNSSNVEFLRERELPGGLSFAIRDLTNDEIVRCKDPTAIEALDFLRLQYKPSAVLETIITQRSLDQYDRLFKHLLRLIRMVSVVRGLIRDSTARSSLSGDTRNLFQRFRIDCQHFILAVSDYCFHIGVGSTWQSFQDTLARIECGLEHGDIDGVMEAAHSVSWLRRYHEDILDQMLFALFLSKRHTEAARLLEKIFGTILTFAPLSRLDGLDGVRHESEGTIAQLYGTFRKQTSAFVGYLRGLDGLKASSKFASRSRAEPISVFEHLLVRLDMKRYY</sequence>